<dbReference type="Proteomes" id="UP001151582">
    <property type="component" value="Unassembled WGS sequence"/>
</dbReference>
<dbReference type="Gene3D" id="3.40.250.10">
    <property type="entry name" value="Rhodanese-like domain"/>
    <property type="match status" value="1"/>
</dbReference>
<dbReference type="PANTHER" id="PTHR43846">
    <property type="entry name" value="UPF0176 PROTEIN YCEA"/>
    <property type="match status" value="1"/>
</dbReference>
<keyword evidence="2" id="KW-1185">Reference proteome</keyword>
<dbReference type="EMBL" id="JANBQB010000584">
    <property type="protein sequence ID" value="KAJ1974974.1"/>
    <property type="molecule type" value="Genomic_DNA"/>
</dbReference>
<evidence type="ECO:0008006" key="3">
    <source>
        <dbReference type="Google" id="ProtNLM"/>
    </source>
</evidence>
<reference evidence="1" key="1">
    <citation type="submission" date="2022-07" db="EMBL/GenBank/DDBJ databases">
        <title>Phylogenomic reconstructions and comparative analyses of Kickxellomycotina fungi.</title>
        <authorList>
            <person name="Reynolds N.K."/>
            <person name="Stajich J.E."/>
            <person name="Barry K."/>
            <person name="Grigoriev I.V."/>
            <person name="Crous P."/>
            <person name="Smith M.E."/>
        </authorList>
    </citation>
    <scope>NUCLEOTIDE SEQUENCE</scope>
    <source>
        <strain evidence="1">RSA 567</strain>
    </source>
</reference>
<dbReference type="SUPFAM" id="SSF52821">
    <property type="entry name" value="Rhodanese/Cell cycle control phosphatase"/>
    <property type="match status" value="1"/>
</dbReference>
<name>A0A9W8AYS4_9FUNG</name>
<feature type="non-terminal residue" evidence="1">
    <location>
        <position position="120"/>
    </location>
</feature>
<evidence type="ECO:0000313" key="2">
    <source>
        <dbReference type="Proteomes" id="UP001151582"/>
    </source>
</evidence>
<sequence>MCPRDHLDDLNSYIQQFPEFQGLVLNEAVDARWSFSKLLVTIRQQVVRDGVPWTKDHTEHQPEYLSPAQWHNELAHLPTNALLVDMRNNYESEVGHFRDALQPDAVTFAEEIDQLRGLTR</sequence>
<gene>
    <name evidence="1" type="ORF">H4R34_004512</name>
</gene>
<evidence type="ECO:0000313" key="1">
    <source>
        <dbReference type="EMBL" id="KAJ1974974.1"/>
    </source>
</evidence>
<dbReference type="OrthoDB" id="25002at2759"/>
<dbReference type="AlphaFoldDB" id="A0A9W8AYS4"/>
<proteinExistence type="predicted"/>
<organism evidence="1 2">
    <name type="scientific">Dimargaris verticillata</name>
    <dbReference type="NCBI Taxonomy" id="2761393"/>
    <lineage>
        <taxon>Eukaryota</taxon>
        <taxon>Fungi</taxon>
        <taxon>Fungi incertae sedis</taxon>
        <taxon>Zoopagomycota</taxon>
        <taxon>Kickxellomycotina</taxon>
        <taxon>Dimargaritomycetes</taxon>
        <taxon>Dimargaritales</taxon>
        <taxon>Dimargaritaceae</taxon>
        <taxon>Dimargaris</taxon>
    </lineage>
</organism>
<protein>
    <recommendedName>
        <fullName evidence="3">Rhodanese domain-containing protein</fullName>
    </recommendedName>
</protein>
<comment type="caution">
    <text evidence="1">The sequence shown here is derived from an EMBL/GenBank/DDBJ whole genome shotgun (WGS) entry which is preliminary data.</text>
</comment>
<dbReference type="InterPro" id="IPR036873">
    <property type="entry name" value="Rhodanese-like_dom_sf"/>
</dbReference>
<dbReference type="PANTHER" id="PTHR43846:SF1">
    <property type="entry name" value="TRNA URIDINE(34) HYDROXYLASE"/>
    <property type="match status" value="1"/>
</dbReference>
<accession>A0A9W8AYS4</accession>